<keyword evidence="2" id="KW-0479">Metal-binding</keyword>
<dbReference type="Pfam" id="PF02721">
    <property type="entry name" value="DUF223"/>
    <property type="match status" value="1"/>
</dbReference>
<comment type="similarity">
    <text evidence="1">Belongs to the replication factor A protein 1 family.</text>
</comment>
<name>V7BEL9_PHAVU</name>
<dbReference type="CDD" id="cd04476">
    <property type="entry name" value="RPA1_DBD_C"/>
    <property type="match status" value="1"/>
</dbReference>
<protein>
    <submittedName>
        <fullName evidence="8">Uncharacterized protein</fullName>
    </submittedName>
</protein>
<evidence type="ECO:0000256" key="5">
    <source>
        <dbReference type="ARBA" id="ARBA00023125"/>
    </source>
</evidence>
<dbReference type="OMA" id="TICPVEE"/>
<dbReference type="PANTHER" id="PTHR47165">
    <property type="entry name" value="OS03G0429900 PROTEIN"/>
    <property type="match status" value="1"/>
</dbReference>
<evidence type="ECO:0000256" key="4">
    <source>
        <dbReference type="ARBA" id="ARBA00022833"/>
    </source>
</evidence>
<evidence type="ECO:0000256" key="3">
    <source>
        <dbReference type="ARBA" id="ARBA00022771"/>
    </source>
</evidence>
<dbReference type="InterPro" id="IPR013955">
    <property type="entry name" value="Rep_factor-A_C"/>
</dbReference>
<evidence type="ECO:0000313" key="9">
    <source>
        <dbReference type="Proteomes" id="UP000000226"/>
    </source>
</evidence>
<evidence type="ECO:0000259" key="6">
    <source>
        <dbReference type="Pfam" id="PF02721"/>
    </source>
</evidence>
<evidence type="ECO:0000313" key="8">
    <source>
        <dbReference type="EMBL" id="ESW16279.1"/>
    </source>
</evidence>
<feature type="domain" description="Replication factor A C-terminal" evidence="7">
    <location>
        <begin position="259"/>
        <end position="347"/>
    </location>
</feature>
<dbReference type="Gene3D" id="2.40.50.140">
    <property type="entry name" value="Nucleic acid-binding proteins"/>
    <property type="match status" value="3"/>
</dbReference>
<dbReference type="Gramene" id="ESW16279">
    <property type="protein sequence ID" value="ESW16279"/>
    <property type="gene ID" value="PHAVU_007G143500g"/>
</dbReference>
<gene>
    <name evidence="8" type="ORF">PHAVU_007G143500g</name>
</gene>
<keyword evidence="9" id="KW-1185">Reference proteome</keyword>
<accession>V7BEL9</accession>
<evidence type="ECO:0000256" key="2">
    <source>
        <dbReference type="ARBA" id="ARBA00022723"/>
    </source>
</evidence>
<evidence type="ECO:0000256" key="1">
    <source>
        <dbReference type="ARBA" id="ARBA00005690"/>
    </source>
</evidence>
<dbReference type="EMBL" id="CM002294">
    <property type="protein sequence ID" value="ESW16279.1"/>
    <property type="molecule type" value="Genomic_DNA"/>
</dbReference>
<dbReference type="GO" id="GO:0003677">
    <property type="term" value="F:DNA binding"/>
    <property type="evidence" value="ECO:0007669"/>
    <property type="project" value="UniProtKB-KW"/>
</dbReference>
<dbReference type="InterPro" id="IPR003871">
    <property type="entry name" value="RFA1B/D_OB_1st"/>
</dbReference>
<proteinExistence type="inferred from homology"/>
<dbReference type="InterPro" id="IPR047192">
    <property type="entry name" value="Euk_RPA1_DBD_C"/>
</dbReference>
<evidence type="ECO:0000259" key="7">
    <source>
        <dbReference type="Pfam" id="PF08646"/>
    </source>
</evidence>
<dbReference type="GO" id="GO:0008270">
    <property type="term" value="F:zinc ion binding"/>
    <property type="evidence" value="ECO:0007669"/>
    <property type="project" value="UniProtKB-KW"/>
</dbReference>
<dbReference type="AlphaFoldDB" id="V7BEL9"/>
<dbReference type="SUPFAM" id="SSF50249">
    <property type="entry name" value="Nucleic acid-binding proteins"/>
    <property type="match status" value="3"/>
</dbReference>
<dbReference type="CDD" id="cd04480">
    <property type="entry name" value="RPA1_DBD_A_like"/>
    <property type="match status" value="1"/>
</dbReference>
<dbReference type="InterPro" id="IPR012340">
    <property type="entry name" value="NA-bd_OB-fold"/>
</dbReference>
<keyword evidence="4" id="KW-0862">Zinc</keyword>
<sequence length="474" mass="54085">MRQNTNCVKDVNPQSENWILIARVIRLWFVSDFKKTKFPFSMEMVIQDKYGDRIHVSVRRTLIYKFQNDIFEDKFYSFNFFSVSTNFQFGTKVTCVGNDLVSCAIPHYTPISVLKAPGFDTDYLVEMNRSGSTTKLNAISIEADGYRIECTLFGNYVDELNAFLSFGEVENIVISVHFAKVKIFQDKVFLQNSLDCTKIIYNIQSKDATELKKKVNSPTEGLSQLCDYGKQNVEDEFTSFIHGNTIQGLKDCKEESTFVILATIKHIVADDDRWYTTCLCGKAFYPDSKMFFCEKCNKHVIKVQQRYELKLRVIDETNSTTFVLFDRDATTLINKSCAELFESHDKNGDFGVLPKDFDLSIDKAVLFKVGCVKDQSLRFDQSFCVKKVCIDDSTIQRFCEGRVENVDLFNKFSNEAADLQSKTVDLGSDNVLGTATEVVTPRVTRDFASPAHTPDDDISLKILRKNIKIEKGVV</sequence>
<dbReference type="PANTHER" id="PTHR47165:SF4">
    <property type="entry name" value="OS03G0429900 PROTEIN"/>
    <property type="match status" value="1"/>
</dbReference>
<dbReference type="STRING" id="3885.V7BEL9"/>
<dbReference type="eggNOG" id="KOG0851">
    <property type="taxonomic scope" value="Eukaryota"/>
</dbReference>
<feature type="domain" description="Replication protein A 70 kDa DNA-binding subunit B/D first OB fold" evidence="6">
    <location>
        <begin position="6"/>
        <end position="88"/>
    </location>
</feature>
<dbReference type="Pfam" id="PF08646">
    <property type="entry name" value="Rep_fac-A_C"/>
    <property type="match status" value="1"/>
</dbReference>
<keyword evidence="5" id="KW-0238">DNA-binding</keyword>
<keyword evidence="3" id="KW-0863">Zinc-finger</keyword>
<reference evidence="9" key="1">
    <citation type="journal article" date="2014" name="Nat. Genet.">
        <title>A reference genome for common bean and genome-wide analysis of dual domestications.</title>
        <authorList>
            <person name="Schmutz J."/>
            <person name="McClean P.E."/>
            <person name="Mamidi S."/>
            <person name="Wu G.A."/>
            <person name="Cannon S.B."/>
            <person name="Grimwood J."/>
            <person name="Jenkins J."/>
            <person name="Shu S."/>
            <person name="Song Q."/>
            <person name="Chavarro C."/>
            <person name="Torres-Torres M."/>
            <person name="Geffroy V."/>
            <person name="Moghaddam S.M."/>
            <person name="Gao D."/>
            <person name="Abernathy B."/>
            <person name="Barry K."/>
            <person name="Blair M."/>
            <person name="Brick M.A."/>
            <person name="Chovatia M."/>
            <person name="Gepts P."/>
            <person name="Goodstein D.M."/>
            <person name="Gonzales M."/>
            <person name="Hellsten U."/>
            <person name="Hyten D.L."/>
            <person name="Jia G."/>
            <person name="Kelly J.D."/>
            <person name="Kudrna D."/>
            <person name="Lee R."/>
            <person name="Richard M.M."/>
            <person name="Miklas P.N."/>
            <person name="Osorno J.M."/>
            <person name="Rodrigues J."/>
            <person name="Thareau V."/>
            <person name="Urrea C.A."/>
            <person name="Wang M."/>
            <person name="Yu Y."/>
            <person name="Zhang M."/>
            <person name="Wing R.A."/>
            <person name="Cregan P.B."/>
            <person name="Rokhsar D.S."/>
            <person name="Jackson S.A."/>
        </authorList>
    </citation>
    <scope>NUCLEOTIDE SEQUENCE [LARGE SCALE GENOMIC DNA]</scope>
    <source>
        <strain evidence="9">cv. G19833</strain>
    </source>
</reference>
<organism evidence="8 9">
    <name type="scientific">Phaseolus vulgaris</name>
    <name type="common">Kidney bean</name>
    <name type="synonym">French bean</name>
    <dbReference type="NCBI Taxonomy" id="3885"/>
    <lineage>
        <taxon>Eukaryota</taxon>
        <taxon>Viridiplantae</taxon>
        <taxon>Streptophyta</taxon>
        <taxon>Embryophyta</taxon>
        <taxon>Tracheophyta</taxon>
        <taxon>Spermatophyta</taxon>
        <taxon>Magnoliopsida</taxon>
        <taxon>eudicotyledons</taxon>
        <taxon>Gunneridae</taxon>
        <taxon>Pentapetalae</taxon>
        <taxon>rosids</taxon>
        <taxon>fabids</taxon>
        <taxon>Fabales</taxon>
        <taxon>Fabaceae</taxon>
        <taxon>Papilionoideae</taxon>
        <taxon>50 kb inversion clade</taxon>
        <taxon>NPAAA clade</taxon>
        <taxon>indigoferoid/millettioid clade</taxon>
        <taxon>Phaseoleae</taxon>
        <taxon>Phaseolus</taxon>
    </lineage>
</organism>
<dbReference type="Proteomes" id="UP000000226">
    <property type="component" value="Chromosome 7"/>
</dbReference>
<dbReference type="OrthoDB" id="1040769at2759"/>